<accession>A0A0A9GUW7</accession>
<proteinExistence type="predicted"/>
<name>A0A0A9GUW7_ARUDO</name>
<reference evidence="1" key="1">
    <citation type="submission" date="2014-09" db="EMBL/GenBank/DDBJ databases">
        <authorList>
            <person name="Magalhaes I.L.F."/>
            <person name="Oliveira U."/>
            <person name="Santos F.R."/>
            <person name="Vidigal T.H.D.A."/>
            <person name="Brescovit A.D."/>
            <person name="Santos A.J."/>
        </authorList>
    </citation>
    <scope>NUCLEOTIDE SEQUENCE</scope>
    <source>
        <tissue evidence="1">Shoot tissue taken approximately 20 cm above the soil surface</tissue>
    </source>
</reference>
<dbReference type="EMBL" id="GBRH01170567">
    <property type="protein sequence ID" value="JAE27329.1"/>
    <property type="molecule type" value="Transcribed_RNA"/>
</dbReference>
<dbReference type="AlphaFoldDB" id="A0A0A9GUW7"/>
<reference evidence="1" key="2">
    <citation type="journal article" date="2015" name="Data Brief">
        <title>Shoot transcriptome of the giant reed, Arundo donax.</title>
        <authorList>
            <person name="Barrero R.A."/>
            <person name="Guerrero F.D."/>
            <person name="Moolhuijzen P."/>
            <person name="Goolsby J.A."/>
            <person name="Tidwell J."/>
            <person name="Bellgard S.E."/>
            <person name="Bellgard M.I."/>
        </authorList>
    </citation>
    <scope>NUCLEOTIDE SEQUENCE</scope>
    <source>
        <tissue evidence="1">Shoot tissue taken approximately 20 cm above the soil surface</tissue>
    </source>
</reference>
<sequence>MLRKGKAFLASTPTAAGS</sequence>
<protein>
    <submittedName>
        <fullName evidence="1">Uncharacterized protein</fullName>
    </submittedName>
</protein>
<evidence type="ECO:0000313" key="1">
    <source>
        <dbReference type="EMBL" id="JAE27329.1"/>
    </source>
</evidence>
<organism evidence="1">
    <name type="scientific">Arundo donax</name>
    <name type="common">Giant reed</name>
    <name type="synonym">Donax arundinaceus</name>
    <dbReference type="NCBI Taxonomy" id="35708"/>
    <lineage>
        <taxon>Eukaryota</taxon>
        <taxon>Viridiplantae</taxon>
        <taxon>Streptophyta</taxon>
        <taxon>Embryophyta</taxon>
        <taxon>Tracheophyta</taxon>
        <taxon>Spermatophyta</taxon>
        <taxon>Magnoliopsida</taxon>
        <taxon>Liliopsida</taxon>
        <taxon>Poales</taxon>
        <taxon>Poaceae</taxon>
        <taxon>PACMAD clade</taxon>
        <taxon>Arundinoideae</taxon>
        <taxon>Arundineae</taxon>
        <taxon>Arundo</taxon>
    </lineage>
</organism>